<dbReference type="Pfam" id="PF00535">
    <property type="entry name" value="Glycos_transf_2"/>
    <property type="match status" value="1"/>
</dbReference>
<evidence type="ECO:0000256" key="6">
    <source>
        <dbReference type="ARBA" id="ARBA00022692"/>
    </source>
</evidence>
<accession>H9GCF5</accession>
<reference evidence="15" key="2">
    <citation type="submission" date="2025-08" db="UniProtKB">
        <authorList>
            <consortium name="Ensembl"/>
        </authorList>
    </citation>
    <scope>IDENTIFICATION</scope>
</reference>
<dbReference type="InterPro" id="IPR001173">
    <property type="entry name" value="Glyco_trans_2-like"/>
</dbReference>
<evidence type="ECO:0000256" key="10">
    <source>
        <dbReference type="ARBA" id="ARBA00023136"/>
    </source>
</evidence>
<dbReference type="InParanoid" id="H9GCF5"/>
<sequence>MGVISILIFLSASLCLPLPPSSCSSRMRPVQKSLCALTVLTASLAFLYLHVWSPKPYTTVDLRRGSARMPEQLLNSHLLVPEKKYAHIAFRIKEEILELLPKNSCKCEVEPSINLPFQKQLFGHVYSIEFANAFKPSELPKINSKREQEYRSYRQRSQSPADQVLIVRANSPLEYPAQGVEVRPLQTILIPGLSLQAAERTLYRVNLTATMGTFDVAAEVDSVKVEGEGGMHLAMLASQLDNLNRQMQFVTYTNTLFHPNTADTVQFSTDEHHATFIIRIRHAPTPRLYNPGSSSGENSGEYNISALVTIATKTFLRYDKLRALINSIRKFYPTVTIIIADDSQDTEHVQGPHIEQYFMPFGKGWFAGRNLAISQVTTKYVLWADDDFIFTPRTKVEKLVDVLEKTSLDLVGGAVREITGYTTTYRQQISVQPGDDDGDCLRTRQGYHHVIEGFPDCVVTDGVVNFFLARTEKMLQVGFDPRLSRVAHLEFFIDGLGILHVGSCSDVVVDHASKIKLPWLKTESEKQYAKFRYPNSSDDSINVKQRLFYFKNRFKCMTGN</sequence>
<dbReference type="Ensembl" id="ENSACAT00000007213.4">
    <property type="protein sequence ID" value="ENSACAP00000007061.4"/>
    <property type="gene ID" value="ENSACAG00000007194.4"/>
</dbReference>
<dbReference type="InterPro" id="IPR011143">
    <property type="entry name" value="GM2_synthase"/>
</dbReference>
<dbReference type="PIRSF" id="PIRSF000474">
    <property type="entry name" value="GM2_GD2_synthase"/>
    <property type="match status" value="1"/>
</dbReference>
<dbReference type="STRING" id="28377.ENSACAP00000007061"/>
<evidence type="ECO:0000256" key="3">
    <source>
        <dbReference type="ARBA" id="ARBA00011748"/>
    </source>
</evidence>
<evidence type="ECO:0000259" key="14">
    <source>
        <dbReference type="Pfam" id="PF00535"/>
    </source>
</evidence>
<evidence type="ECO:0000256" key="9">
    <source>
        <dbReference type="ARBA" id="ARBA00023034"/>
    </source>
</evidence>
<evidence type="ECO:0000313" key="15">
    <source>
        <dbReference type="Ensembl" id="ENSACAP00000007061.4"/>
    </source>
</evidence>
<dbReference type="InterPro" id="IPR029044">
    <property type="entry name" value="Nucleotide-diphossugar_trans"/>
</dbReference>
<dbReference type="GeneTree" id="ENSGT00390000006679"/>
<dbReference type="Gene3D" id="3.90.550.10">
    <property type="entry name" value="Spore Coat Polysaccharide Biosynthesis Protein SpsA, Chain A"/>
    <property type="match status" value="1"/>
</dbReference>
<dbReference type="GO" id="GO:0008376">
    <property type="term" value="F:acetylgalactosaminyltransferase activity"/>
    <property type="evidence" value="ECO:0000318"/>
    <property type="project" value="GO_Central"/>
</dbReference>
<evidence type="ECO:0000256" key="2">
    <source>
        <dbReference type="ARBA" id="ARBA00006739"/>
    </source>
</evidence>
<feature type="domain" description="Glycosyltransferase 2-like" evidence="14">
    <location>
        <begin position="310"/>
        <end position="430"/>
    </location>
</feature>
<evidence type="ECO:0000256" key="4">
    <source>
        <dbReference type="ARBA" id="ARBA00022676"/>
    </source>
</evidence>
<reference evidence="15" key="1">
    <citation type="submission" date="2009-12" db="EMBL/GenBank/DDBJ databases">
        <title>The Genome Sequence of Anolis carolinensis (Green Anole Lizard).</title>
        <authorList>
            <consortium name="The Genome Sequencing Platform"/>
            <person name="Di Palma F."/>
            <person name="Alfoldi J."/>
            <person name="Heiman D."/>
            <person name="Young S."/>
            <person name="Grabherr M."/>
            <person name="Johnson J."/>
            <person name="Lander E.S."/>
            <person name="Lindblad-Toh K."/>
        </authorList>
    </citation>
    <scope>NUCLEOTIDE SEQUENCE [LARGE SCALE GENOMIC DNA]</scope>
    <source>
        <strain evidence="15">JBL SC #1</strain>
    </source>
</reference>
<dbReference type="eggNOG" id="ENOG502QTK7">
    <property type="taxonomic scope" value="Eukaryota"/>
</dbReference>
<keyword evidence="13" id="KW-0732">Signal</keyword>
<dbReference type="GO" id="GO:0001574">
    <property type="term" value="P:ganglioside biosynthetic process"/>
    <property type="evidence" value="ECO:0000318"/>
    <property type="project" value="GO_Central"/>
</dbReference>
<keyword evidence="6" id="KW-0812">Transmembrane</keyword>
<evidence type="ECO:0000256" key="11">
    <source>
        <dbReference type="ARBA" id="ARBA00023157"/>
    </source>
</evidence>
<keyword evidence="7" id="KW-0735">Signal-anchor</keyword>
<keyword evidence="4 12" id="KW-0328">Glycosyltransferase</keyword>
<dbReference type="Bgee" id="ENSACAG00000007194">
    <property type="expression patterns" value="Expressed in dewlap and 12 other cell types or tissues"/>
</dbReference>
<comment type="subunit">
    <text evidence="3">Homodimer; disulfide-linked.</text>
</comment>
<dbReference type="AlphaFoldDB" id="H9GCF5"/>
<evidence type="ECO:0000256" key="7">
    <source>
        <dbReference type="ARBA" id="ARBA00022968"/>
    </source>
</evidence>
<keyword evidence="11" id="KW-1015">Disulfide bond</keyword>
<dbReference type="FunFam" id="3.90.550.10:FF:000076">
    <property type="entry name" value="Beta-1,4 N-acetylgalactosaminyltransferase"/>
    <property type="match status" value="1"/>
</dbReference>
<dbReference type="Proteomes" id="UP000001646">
    <property type="component" value="Unplaced"/>
</dbReference>
<proteinExistence type="inferred from homology"/>
<evidence type="ECO:0000256" key="8">
    <source>
        <dbReference type="ARBA" id="ARBA00022989"/>
    </source>
</evidence>
<dbReference type="HOGENOM" id="CLU_036051_0_0_1"/>
<comment type="similarity">
    <text evidence="2 12">Belongs to the glycosyltransferase 2 family.</text>
</comment>
<dbReference type="GO" id="GO:0000139">
    <property type="term" value="C:Golgi membrane"/>
    <property type="evidence" value="ECO:0007669"/>
    <property type="project" value="UniProtKB-SubCell"/>
</dbReference>
<evidence type="ECO:0000256" key="5">
    <source>
        <dbReference type="ARBA" id="ARBA00022679"/>
    </source>
</evidence>
<keyword evidence="9 12" id="KW-0333">Golgi apparatus</keyword>
<dbReference type="PANTHER" id="PTHR15046:SF1">
    <property type="entry name" value="BETA-1,4 N-ACETYLGALACTOSAMINYLTRANSFERASE 1"/>
    <property type="match status" value="1"/>
</dbReference>
<comment type="subcellular location">
    <subcellularLocation>
        <location evidence="1">Golgi apparatus membrane</location>
        <topology evidence="1">Single-pass type II membrane protein</topology>
    </subcellularLocation>
</comment>
<name>H9GCF5_ANOCA</name>
<reference evidence="15" key="3">
    <citation type="submission" date="2025-09" db="UniProtKB">
        <authorList>
            <consortium name="Ensembl"/>
        </authorList>
    </citation>
    <scope>IDENTIFICATION</scope>
</reference>
<keyword evidence="5 12" id="KW-0808">Transferase</keyword>
<evidence type="ECO:0000256" key="12">
    <source>
        <dbReference type="PIRNR" id="PIRNR000474"/>
    </source>
</evidence>
<keyword evidence="16" id="KW-1185">Reference proteome</keyword>
<evidence type="ECO:0000256" key="13">
    <source>
        <dbReference type="SAM" id="SignalP"/>
    </source>
</evidence>
<feature type="signal peptide" evidence="13">
    <location>
        <begin position="1"/>
        <end position="23"/>
    </location>
</feature>
<dbReference type="SUPFAM" id="SSF53448">
    <property type="entry name" value="Nucleotide-diphospho-sugar transferases"/>
    <property type="match status" value="1"/>
</dbReference>
<dbReference type="CDD" id="cd00761">
    <property type="entry name" value="Glyco_tranf_GTA_type"/>
    <property type="match status" value="1"/>
</dbReference>
<protein>
    <recommendedName>
        <fullName evidence="12">Beta-1,4 N-acetylgalactosaminyltransferase</fullName>
    </recommendedName>
</protein>
<keyword evidence="8" id="KW-1133">Transmembrane helix</keyword>
<keyword evidence="10 12" id="KW-0472">Membrane</keyword>
<feature type="chain" id="PRO_5032705026" description="Beta-1,4 N-acetylgalactosaminyltransferase" evidence="13">
    <location>
        <begin position="24"/>
        <end position="560"/>
    </location>
</feature>
<organism evidence="15 16">
    <name type="scientific">Anolis carolinensis</name>
    <name type="common">Green anole</name>
    <name type="synonym">American chameleon</name>
    <dbReference type="NCBI Taxonomy" id="28377"/>
    <lineage>
        <taxon>Eukaryota</taxon>
        <taxon>Metazoa</taxon>
        <taxon>Chordata</taxon>
        <taxon>Craniata</taxon>
        <taxon>Vertebrata</taxon>
        <taxon>Euteleostomi</taxon>
        <taxon>Lepidosauria</taxon>
        <taxon>Squamata</taxon>
        <taxon>Bifurcata</taxon>
        <taxon>Unidentata</taxon>
        <taxon>Episquamata</taxon>
        <taxon>Toxicofera</taxon>
        <taxon>Iguania</taxon>
        <taxon>Dactyloidae</taxon>
        <taxon>Anolis</taxon>
    </lineage>
</organism>
<dbReference type="PANTHER" id="PTHR15046">
    <property type="entry name" value="GLYCO_TRANS_2-LIKE DOMAIN-CONTAINING PROTEIN"/>
    <property type="match status" value="1"/>
</dbReference>
<evidence type="ECO:0000256" key="1">
    <source>
        <dbReference type="ARBA" id="ARBA00004323"/>
    </source>
</evidence>
<evidence type="ECO:0000313" key="16">
    <source>
        <dbReference type="Proteomes" id="UP000001646"/>
    </source>
</evidence>